<proteinExistence type="predicted"/>
<protein>
    <submittedName>
        <fullName evidence="2">Uncharacterized protein</fullName>
    </submittedName>
</protein>
<feature type="region of interest" description="Disordered" evidence="1">
    <location>
        <begin position="1"/>
        <end position="39"/>
    </location>
</feature>
<dbReference type="EMBL" id="CADCVD010000163">
    <property type="protein sequence ID" value="CAA9457166.1"/>
    <property type="molecule type" value="Genomic_DNA"/>
</dbReference>
<name>A0A6J4R1G3_9ACTN</name>
<feature type="region of interest" description="Disordered" evidence="1">
    <location>
        <begin position="82"/>
        <end position="104"/>
    </location>
</feature>
<gene>
    <name evidence="2" type="ORF">AVDCRST_MAG37-3163</name>
</gene>
<organism evidence="2">
    <name type="scientific">uncultured Rubrobacteraceae bacterium</name>
    <dbReference type="NCBI Taxonomy" id="349277"/>
    <lineage>
        <taxon>Bacteria</taxon>
        <taxon>Bacillati</taxon>
        <taxon>Actinomycetota</taxon>
        <taxon>Rubrobacteria</taxon>
        <taxon>Rubrobacterales</taxon>
        <taxon>Rubrobacteraceae</taxon>
        <taxon>environmental samples</taxon>
    </lineage>
</organism>
<evidence type="ECO:0000313" key="2">
    <source>
        <dbReference type="EMBL" id="CAA9457166.1"/>
    </source>
</evidence>
<feature type="compositionally biased region" description="Low complexity" evidence="1">
    <location>
        <begin position="1"/>
        <end position="36"/>
    </location>
</feature>
<evidence type="ECO:0000256" key="1">
    <source>
        <dbReference type="SAM" id="MobiDB-lite"/>
    </source>
</evidence>
<sequence length="104" mass="11184">MQAASQAASHSAQAATQAGQQSAETANQTAQQNAQSVHEGVCNAERAIAEVPIQGYDELNVGEIAARLDSLSAEELEQVRKYEQRNKNRSTLIEQINDRSNSAS</sequence>
<reference evidence="2" key="1">
    <citation type="submission" date="2020-02" db="EMBL/GenBank/DDBJ databases">
        <authorList>
            <person name="Meier V. D."/>
        </authorList>
    </citation>
    <scope>NUCLEOTIDE SEQUENCE</scope>
    <source>
        <strain evidence="2">AVDCRST_MAG37</strain>
    </source>
</reference>
<feature type="compositionally biased region" description="Polar residues" evidence="1">
    <location>
        <begin position="89"/>
        <end position="104"/>
    </location>
</feature>
<dbReference type="AlphaFoldDB" id="A0A6J4R1G3"/>
<accession>A0A6J4R1G3</accession>